<reference evidence="16" key="2">
    <citation type="submission" date="2022-01" db="EMBL/GenBank/DDBJ databases">
        <authorList>
            <person name="Hirooka S."/>
            <person name="Miyagishima S.Y."/>
        </authorList>
    </citation>
    <scope>NUCLEOTIDE SEQUENCE</scope>
    <source>
        <strain evidence="16">NBRC 102759</strain>
    </source>
</reference>
<dbReference type="PANTHER" id="PTHR43181:SF1">
    <property type="entry name" value="2-C-METHYL-D-ERYTHRITOL 2,4-CYCLODIPHOSPHATE SYNTHASE, CHLOROPLASTIC"/>
    <property type="match status" value="1"/>
</dbReference>
<evidence type="ECO:0000256" key="14">
    <source>
        <dbReference type="RuleBase" id="RU004395"/>
    </source>
</evidence>
<keyword evidence="17" id="KW-1185">Reference proteome</keyword>
<sequence length="340" mass="38104">MRMTFCTCLPGERWSKKTLLSSNNRNLLPSNHRQSYGLQRKPLYKLPLLSRRISLPLIASYRIGHGFDLHRLESGLPLVVGGITLDHDRGSVGHSDGDVVFHSVVDAILGGLGLPDIGQLFSDKDPRWKGVASKIFMEEARKLMQRKGYDIANLDITVILERPKLAPHNDAICDNICELLKVTRDRVNLKAKTHEQVDSLGQNGSIACHSMVLLQPHTTLMKEEETDAVQSALSTDFIEKLYQRVIQRSQTDPSSSWTSHLFSQGRAAIAKKLGEEAVETIIAGLENDPHQLVKESADLLYHLCVYWAFCKITPQAVYDELHRRESQSGIEEKASRSSKS</sequence>
<keyword evidence="6" id="KW-0028">Amino-acid biosynthesis</keyword>
<keyword evidence="11" id="KW-0368">Histidine biosynthesis</keyword>
<dbReference type="FunFam" id="3.30.1330.50:FF:000003">
    <property type="entry name" value="2-C-methyl-D-erythritol 2,4-cyclodiphosphate synthase"/>
    <property type="match status" value="1"/>
</dbReference>
<dbReference type="SUPFAM" id="SSF69765">
    <property type="entry name" value="IpsF-like"/>
    <property type="match status" value="1"/>
</dbReference>
<dbReference type="EMBL" id="BQMJ01000060">
    <property type="protein sequence ID" value="GJQ14804.1"/>
    <property type="molecule type" value="Genomic_DNA"/>
</dbReference>
<keyword evidence="10" id="KW-0067">ATP-binding</keyword>
<dbReference type="NCBIfam" id="NF001613">
    <property type="entry name" value="PRK00400.1-5"/>
    <property type="match status" value="1"/>
</dbReference>
<dbReference type="NCBIfam" id="TIGR03188">
    <property type="entry name" value="histidine_hisI"/>
    <property type="match status" value="1"/>
</dbReference>
<evidence type="ECO:0000259" key="15">
    <source>
        <dbReference type="Pfam" id="PF02542"/>
    </source>
</evidence>
<dbReference type="HAMAP" id="MF_01020">
    <property type="entry name" value="HisE"/>
    <property type="match status" value="1"/>
</dbReference>
<accession>A0A9C7Q1W2</accession>
<dbReference type="CDD" id="cd11534">
    <property type="entry name" value="NTP-PPase_HisIE_like"/>
    <property type="match status" value="1"/>
</dbReference>
<evidence type="ECO:0000256" key="8">
    <source>
        <dbReference type="ARBA" id="ARBA00022741"/>
    </source>
</evidence>
<keyword evidence="9" id="KW-0378">Hydrolase</keyword>
<dbReference type="OrthoDB" id="2015434at2759"/>
<dbReference type="InterPro" id="IPR036571">
    <property type="entry name" value="MECDP_synthase_sf"/>
</dbReference>
<evidence type="ECO:0000256" key="6">
    <source>
        <dbReference type="ARBA" id="ARBA00022605"/>
    </source>
</evidence>
<dbReference type="InterPro" id="IPR020555">
    <property type="entry name" value="MECDP_synthase_CS"/>
</dbReference>
<keyword evidence="12 14" id="KW-0414">Isoprene biosynthesis</keyword>
<proteinExistence type="inferred from homology"/>
<dbReference type="InterPro" id="IPR008179">
    <property type="entry name" value="HisE"/>
</dbReference>
<evidence type="ECO:0000256" key="2">
    <source>
        <dbReference type="ARBA" id="ARBA00001460"/>
    </source>
</evidence>
<dbReference type="AlphaFoldDB" id="A0A9C7Q1W2"/>
<dbReference type="Proteomes" id="UP001061958">
    <property type="component" value="Unassembled WGS sequence"/>
</dbReference>
<evidence type="ECO:0000256" key="1">
    <source>
        <dbReference type="ARBA" id="ARBA00000200"/>
    </source>
</evidence>
<comment type="pathway">
    <text evidence="4">Isoprenoid biosynthesis; isopentenyl diphosphate biosynthesis via DXP pathway; isopentenyl diphosphate from 1-deoxy-D-xylulose 5-phosphate: step 4/6.</text>
</comment>
<feature type="domain" description="2-C-methyl-D-erythritol 2,4-cyclodiphosphate synthase" evidence="15">
    <location>
        <begin position="62"/>
        <end position="214"/>
    </location>
</feature>
<comment type="pathway">
    <text evidence="5">Amino-acid biosynthesis; L-histidine biosynthesis; L-histidine from 5-phospho-alpha-D-ribose 1-diphosphate: step 2/9.</text>
</comment>
<comment type="cofactor">
    <cofactor evidence="3">
        <name>a divalent metal cation</name>
        <dbReference type="ChEBI" id="CHEBI:60240"/>
    </cofactor>
</comment>
<dbReference type="GO" id="GO:0016114">
    <property type="term" value="P:terpenoid biosynthetic process"/>
    <property type="evidence" value="ECO:0007669"/>
    <property type="project" value="InterPro"/>
</dbReference>
<evidence type="ECO:0000256" key="5">
    <source>
        <dbReference type="ARBA" id="ARBA00005204"/>
    </source>
</evidence>
<evidence type="ECO:0000313" key="17">
    <source>
        <dbReference type="Proteomes" id="UP001061958"/>
    </source>
</evidence>
<dbReference type="InterPro" id="IPR021130">
    <property type="entry name" value="PRib-ATP_PPHydrolase-like"/>
</dbReference>
<name>A0A9C7Q1W2_9RHOD</name>
<protein>
    <recommendedName>
        <fullName evidence="14">2-C-methyl-D-erythritol 2,4-cyclodiphosphate synthase</fullName>
        <ecNumber evidence="14">4.6.1.12</ecNumber>
    </recommendedName>
</protein>
<dbReference type="NCBIfam" id="NF001611">
    <property type="entry name" value="PRK00400.1-3"/>
    <property type="match status" value="1"/>
</dbReference>
<reference evidence="16" key="1">
    <citation type="journal article" date="2022" name="Proc. Natl. Acad. Sci. U.S.A.">
        <title>Life cycle and functional genomics of the unicellular red alga Galdieria for elucidating algal and plant evolution and industrial use.</title>
        <authorList>
            <person name="Hirooka S."/>
            <person name="Itabashi T."/>
            <person name="Ichinose T.M."/>
            <person name="Onuma R."/>
            <person name="Fujiwara T."/>
            <person name="Yamashita S."/>
            <person name="Jong L.W."/>
            <person name="Tomita R."/>
            <person name="Iwane A.H."/>
            <person name="Miyagishima S.Y."/>
        </authorList>
    </citation>
    <scope>NUCLEOTIDE SEQUENCE</scope>
    <source>
        <strain evidence="16">NBRC 102759</strain>
    </source>
</reference>
<comment type="catalytic activity">
    <reaction evidence="2">
        <text>1-(5-phospho-beta-D-ribosyl)-ATP + H2O = 1-(5-phospho-beta-D-ribosyl)-5'-AMP + diphosphate + H(+)</text>
        <dbReference type="Rhea" id="RHEA:22828"/>
        <dbReference type="ChEBI" id="CHEBI:15377"/>
        <dbReference type="ChEBI" id="CHEBI:15378"/>
        <dbReference type="ChEBI" id="CHEBI:33019"/>
        <dbReference type="ChEBI" id="CHEBI:59457"/>
        <dbReference type="ChEBI" id="CHEBI:73183"/>
        <dbReference type="EC" id="3.6.1.31"/>
    </reaction>
</comment>
<keyword evidence="13 14" id="KW-0456">Lyase</keyword>
<evidence type="ECO:0000256" key="11">
    <source>
        <dbReference type="ARBA" id="ARBA00023102"/>
    </source>
</evidence>
<dbReference type="Gene3D" id="3.30.1330.50">
    <property type="entry name" value="2-C-methyl-D-erythritol 2,4-cyclodiphosphate synthase"/>
    <property type="match status" value="1"/>
</dbReference>
<dbReference type="GO" id="GO:0004636">
    <property type="term" value="F:phosphoribosyl-ATP diphosphatase activity"/>
    <property type="evidence" value="ECO:0007669"/>
    <property type="project" value="UniProtKB-EC"/>
</dbReference>
<dbReference type="SUPFAM" id="SSF101386">
    <property type="entry name" value="all-alpha NTP pyrophosphatases"/>
    <property type="match status" value="1"/>
</dbReference>
<evidence type="ECO:0000256" key="9">
    <source>
        <dbReference type="ARBA" id="ARBA00022801"/>
    </source>
</evidence>
<dbReference type="Gene3D" id="1.10.287.1080">
    <property type="entry name" value="MazG-like"/>
    <property type="match status" value="1"/>
</dbReference>
<gene>
    <name evidence="16" type="ORF">GpartN1_g6595.t1</name>
</gene>
<evidence type="ECO:0000256" key="7">
    <source>
        <dbReference type="ARBA" id="ARBA00022723"/>
    </source>
</evidence>
<dbReference type="Pfam" id="PF01503">
    <property type="entry name" value="PRA-PH"/>
    <property type="match status" value="1"/>
</dbReference>
<keyword evidence="8" id="KW-0547">Nucleotide-binding</keyword>
<evidence type="ECO:0000256" key="10">
    <source>
        <dbReference type="ARBA" id="ARBA00022840"/>
    </source>
</evidence>
<dbReference type="InterPro" id="IPR003526">
    <property type="entry name" value="MECDP_synthase"/>
</dbReference>
<evidence type="ECO:0000256" key="12">
    <source>
        <dbReference type="ARBA" id="ARBA00023229"/>
    </source>
</evidence>
<dbReference type="PROSITE" id="PS01350">
    <property type="entry name" value="ISPF"/>
    <property type="match status" value="1"/>
</dbReference>
<dbReference type="GO" id="GO:0008685">
    <property type="term" value="F:2-C-methyl-D-erythritol 2,4-cyclodiphosphate synthase activity"/>
    <property type="evidence" value="ECO:0007669"/>
    <property type="project" value="UniProtKB-EC"/>
</dbReference>
<dbReference type="HAMAP" id="MF_00107">
    <property type="entry name" value="IspF"/>
    <property type="match status" value="1"/>
</dbReference>
<evidence type="ECO:0000256" key="3">
    <source>
        <dbReference type="ARBA" id="ARBA00001968"/>
    </source>
</evidence>
<evidence type="ECO:0000256" key="13">
    <source>
        <dbReference type="ARBA" id="ARBA00023239"/>
    </source>
</evidence>
<dbReference type="GO" id="GO:0005524">
    <property type="term" value="F:ATP binding"/>
    <property type="evidence" value="ECO:0007669"/>
    <property type="project" value="UniProtKB-KW"/>
</dbReference>
<dbReference type="CDD" id="cd00554">
    <property type="entry name" value="MECDP_synthase"/>
    <property type="match status" value="1"/>
</dbReference>
<dbReference type="PANTHER" id="PTHR43181">
    <property type="entry name" value="2-C-METHYL-D-ERYTHRITOL 2,4-CYCLODIPHOSPHATE SYNTHASE, CHLOROPLASTIC"/>
    <property type="match status" value="1"/>
</dbReference>
<evidence type="ECO:0000256" key="4">
    <source>
        <dbReference type="ARBA" id="ARBA00004709"/>
    </source>
</evidence>
<organism evidence="16 17">
    <name type="scientific">Galdieria partita</name>
    <dbReference type="NCBI Taxonomy" id="83374"/>
    <lineage>
        <taxon>Eukaryota</taxon>
        <taxon>Rhodophyta</taxon>
        <taxon>Bangiophyceae</taxon>
        <taxon>Galdieriales</taxon>
        <taxon>Galdieriaceae</taxon>
        <taxon>Galdieria</taxon>
    </lineage>
</organism>
<dbReference type="GO" id="GO:0000105">
    <property type="term" value="P:L-histidine biosynthetic process"/>
    <property type="evidence" value="ECO:0007669"/>
    <property type="project" value="UniProtKB-KW"/>
</dbReference>
<dbReference type="GO" id="GO:0046872">
    <property type="term" value="F:metal ion binding"/>
    <property type="evidence" value="ECO:0007669"/>
    <property type="project" value="UniProtKB-KW"/>
</dbReference>
<evidence type="ECO:0000313" key="16">
    <source>
        <dbReference type="EMBL" id="GJQ14804.1"/>
    </source>
</evidence>
<dbReference type="EC" id="4.6.1.12" evidence="14"/>
<dbReference type="Pfam" id="PF02542">
    <property type="entry name" value="YgbB"/>
    <property type="match status" value="1"/>
</dbReference>
<comment type="catalytic activity">
    <reaction evidence="1 14">
        <text>4-CDP-2-C-methyl-D-erythritol 2-phosphate = 2-C-methyl-D-erythritol 2,4-cyclic diphosphate + CMP</text>
        <dbReference type="Rhea" id="RHEA:23864"/>
        <dbReference type="ChEBI" id="CHEBI:57919"/>
        <dbReference type="ChEBI" id="CHEBI:58483"/>
        <dbReference type="ChEBI" id="CHEBI:60377"/>
        <dbReference type="EC" id="4.6.1.12"/>
    </reaction>
</comment>
<comment type="caution">
    <text evidence="16">The sequence shown here is derived from an EMBL/GenBank/DDBJ whole genome shotgun (WGS) entry which is preliminary data.</text>
</comment>
<dbReference type="NCBIfam" id="TIGR00151">
    <property type="entry name" value="ispF"/>
    <property type="match status" value="1"/>
</dbReference>
<comment type="similarity">
    <text evidence="14">Belongs to the IspF family.</text>
</comment>
<keyword evidence="7" id="KW-0479">Metal-binding</keyword>